<evidence type="ECO:0000313" key="2">
    <source>
        <dbReference type="EMBL" id="KAJ4155951.1"/>
    </source>
</evidence>
<accession>A0A9W8QGU1</accession>
<protein>
    <recommendedName>
        <fullName evidence="1">2EXR domain-containing protein</fullName>
    </recommendedName>
</protein>
<sequence>MVRFTLFSKLPPEIRDGIWQFYLPRRVLEVDHPFSRHAGGRMRLGKTLQIRSQPQYLPQRPQAKEHYVIAAQTGETFRVVFMIITIHLTPAQVASSGLFCHLGGEIVKLVDFDDVLRISEAAGE</sequence>
<dbReference type="KEGG" id="amus:LMH87_001171"/>
<dbReference type="EMBL" id="JAJHUN010000007">
    <property type="protein sequence ID" value="KAJ4155951.1"/>
    <property type="molecule type" value="Genomic_DNA"/>
</dbReference>
<gene>
    <name evidence="2" type="ORF">LMH87_001171</name>
</gene>
<dbReference type="InterPro" id="IPR045518">
    <property type="entry name" value="2EXR"/>
</dbReference>
<evidence type="ECO:0000313" key="3">
    <source>
        <dbReference type="Proteomes" id="UP001144673"/>
    </source>
</evidence>
<name>A0A9W8QGU1_AKAMU</name>
<evidence type="ECO:0000259" key="1">
    <source>
        <dbReference type="Pfam" id="PF20150"/>
    </source>
</evidence>
<dbReference type="RefSeq" id="XP_056056075.1">
    <property type="nucleotide sequence ID" value="XM_056199205.1"/>
</dbReference>
<dbReference type="Proteomes" id="UP001144673">
    <property type="component" value="Chromosome 6"/>
</dbReference>
<comment type="caution">
    <text evidence="2">The sequence shown here is derived from an EMBL/GenBank/DDBJ whole genome shotgun (WGS) entry which is preliminary data.</text>
</comment>
<proteinExistence type="predicted"/>
<feature type="domain" description="2EXR" evidence="1">
    <location>
        <begin position="4"/>
        <end position="50"/>
    </location>
</feature>
<dbReference type="AlphaFoldDB" id="A0A9W8QGU1"/>
<dbReference type="Pfam" id="PF20150">
    <property type="entry name" value="2EXR"/>
    <property type="match status" value="1"/>
</dbReference>
<keyword evidence="3" id="KW-1185">Reference proteome</keyword>
<reference evidence="2" key="1">
    <citation type="journal article" date="2023" name="Access Microbiol">
        <title>De-novo genome assembly for Akanthomyces muscarius, a biocontrol agent of insect agricultural pests.</title>
        <authorList>
            <person name="Erdos Z."/>
            <person name="Studholme D.J."/>
            <person name="Raymond B."/>
            <person name="Sharma M."/>
        </authorList>
    </citation>
    <scope>NUCLEOTIDE SEQUENCE</scope>
    <source>
        <strain evidence="2">Ve6</strain>
    </source>
</reference>
<dbReference type="GeneID" id="80888330"/>
<organism evidence="2 3">
    <name type="scientific">Akanthomyces muscarius</name>
    <name type="common">Entomopathogenic fungus</name>
    <name type="synonym">Lecanicillium muscarium</name>
    <dbReference type="NCBI Taxonomy" id="2231603"/>
    <lineage>
        <taxon>Eukaryota</taxon>
        <taxon>Fungi</taxon>
        <taxon>Dikarya</taxon>
        <taxon>Ascomycota</taxon>
        <taxon>Pezizomycotina</taxon>
        <taxon>Sordariomycetes</taxon>
        <taxon>Hypocreomycetidae</taxon>
        <taxon>Hypocreales</taxon>
        <taxon>Cordycipitaceae</taxon>
        <taxon>Akanthomyces</taxon>
    </lineage>
</organism>